<evidence type="ECO:0008006" key="4">
    <source>
        <dbReference type="Google" id="ProtNLM"/>
    </source>
</evidence>
<reference evidence="2 3" key="1">
    <citation type="journal article" date="2021" name="bioRxiv">
        <title>The Gossypium anomalum genome as a resource for cotton improvement and evolutionary analysis of hybrid incompatibility.</title>
        <authorList>
            <person name="Grover C.E."/>
            <person name="Yuan D."/>
            <person name="Arick M.A."/>
            <person name="Miller E.R."/>
            <person name="Hu G."/>
            <person name="Peterson D.G."/>
            <person name="Wendel J.F."/>
            <person name="Udall J.A."/>
        </authorList>
    </citation>
    <scope>NUCLEOTIDE SEQUENCE [LARGE SCALE GENOMIC DNA]</scope>
    <source>
        <strain evidence="2">JFW-Udall</strain>
        <tissue evidence="2">Leaf</tissue>
    </source>
</reference>
<feature type="compositionally biased region" description="Basic and acidic residues" evidence="1">
    <location>
        <begin position="476"/>
        <end position="485"/>
    </location>
</feature>
<dbReference type="Pfam" id="PF21052">
    <property type="entry name" value="EFR3_ARM"/>
    <property type="match status" value="1"/>
</dbReference>
<gene>
    <name evidence="2" type="ORF">CXB51_023754</name>
</gene>
<dbReference type="InterPro" id="IPR049152">
    <property type="entry name" value="EFR3-like_ARM"/>
</dbReference>
<dbReference type="EMBL" id="JAHUZN010000009">
    <property type="protein sequence ID" value="KAG8484416.1"/>
    <property type="molecule type" value="Genomic_DNA"/>
</dbReference>
<accession>A0A8J6CUZ1</accession>
<dbReference type="OrthoDB" id="19232at2759"/>
<dbReference type="PANTHER" id="PTHR46087">
    <property type="entry name" value="PUTATIVE, EXPRESSED-RELATED"/>
    <property type="match status" value="1"/>
</dbReference>
<dbReference type="InterPro" id="IPR016024">
    <property type="entry name" value="ARM-type_fold"/>
</dbReference>
<dbReference type="PANTHER" id="PTHR46087:SF1">
    <property type="entry name" value="ARM REPEAT SUPERFAMILY PROTEIN"/>
    <property type="match status" value="1"/>
</dbReference>
<evidence type="ECO:0000256" key="1">
    <source>
        <dbReference type="SAM" id="MobiDB-lite"/>
    </source>
</evidence>
<evidence type="ECO:0000313" key="3">
    <source>
        <dbReference type="Proteomes" id="UP000701853"/>
    </source>
</evidence>
<feature type="region of interest" description="Disordered" evidence="1">
    <location>
        <begin position="472"/>
        <end position="491"/>
    </location>
</feature>
<sequence length="939" mass="104559">MGVMSRRVLPVCGNLCFFCPSLRARSRQPVKRYKKLLSDIFPRNQEPVPNDRKIGKLCEYAAKNPLRIPKITSNLEQRFFKGLRNEKFGCVKVVLCVYTKLLSTCKEQMALFASSFLGIIQTLLEQTRLDEMLIIGCDALAVFVNSQGLIPKLCQLAEEDGDDDRALRLRSAGLKVLASMVWFMGEQSHISMEFDSIISVTLENYMDTKMTPVNGSKVDENGSPFPDIIENSSDFDPTMDTSKNPSYWSKVILHNIAGLAKEATTIRRVLEPVLKNFDAENHWSQENGIVFSVLMYLQLLMEETGEKSYVLLAILVKHMEHKNVAKQPHIQVNIVNVITQLAQNAKSLPSVATIGTITDLMKHLRRCLQNSAEVSSCGSDNKYNTDLQLGLEKCILQLSNKVGEVGPILDAMAVVLENISSNSIVARSAISTAFPDALFHQLLYTMVHPDHETRVGAHDIFSAVLLPSLLSSSSDQNKRTPEAVRSDSSLSASKKLRSQNFAFQDKGKDQVEFIDERLKENGNQASDMAVRNPIIRQSHRHSYSFEHFLRDGKMELNSLRLSSHQVSLLLSTIWVQANSVENTPANFEAMARSYSIAVLFTRVKTSGHMALARSFQLAFSLRSISLDQEGHLQPSRRRSLFTLASYMLIFSARAGNFPELIPVVKASLTDKTIDPHLKLVEDAGLQAVCVESDIKYGSKEDDDAALKSLLAIKLDDLHLKETVISHFMTKFKKLSEDELSSIKKQLLEGFSPDDAYSLGVPLSRPCSPLAQMEFQSFDEMPLATITDEANGSQSGRKASLSINELDVLSANELLDSALETARQVVSFSVSPAPIPYDQMKSQCEASVMGKQQKMSILHHFKYQQVASATSEEIANEILYLPNEKAEFNNVQGHMSGQIALCSQEHMQHSFRLPPSSPYDKFLKAAGSSDSGVVRRSEVN</sequence>
<name>A0A8J6CUZ1_9ROSI</name>
<organism evidence="2 3">
    <name type="scientific">Gossypium anomalum</name>
    <dbReference type="NCBI Taxonomy" id="47600"/>
    <lineage>
        <taxon>Eukaryota</taxon>
        <taxon>Viridiplantae</taxon>
        <taxon>Streptophyta</taxon>
        <taxon>Embryophyta</taxon>
        <taxon>Tracheophyta</taxon>
        <taxon>Spermatophyta</taxon>
        <taxon>Magnoliopsida</taxon>
        <taxon>eudicotyledons</taxon>
        <taxon>Gunneridae</taxon>
        <taxon>Pentapetalae</taxon>
        <taxon>rosids</taxon>
        <taxon>malvids</taxon>
        <taxon>Malvales</taxon>
        <taxon>Malvaceae</taxon>
        <taxon>Malvoideae</taxon>
        <taxon>Gossypium</taxon>
    </lineage>
</organism>
<dbReference type="InterPro" id="IPR055296">
    <property type="entry name" value="SRL2-like"/>
</dbReference>
<dbReference type="Proteomes" id="UP000701853">
    <property type="component" value="Chromosome 9"/>
</dbReference>
<comment type="caution">
    <text evidence="2">The sequence shown here is derived from an EMBL/GenBank/DDBJ whole genome shotgun (WGS) entry which is preliminary data.</text>
</comment>
<dbReference type="SUPFAM" id="SSF48371">
    <property type="entry name" value="ARM repeat"/>
    <property type="match status" value="1"/>
</dbReference>
<dbReference type="AlphaFoldDB" id="A0A8J6CUZ1"/>
<proteinExistence type="predicted"/>
<evidence type="ECO:0000313" key="2">
    <source>
        <dbReference type="EMBL" id="KAG8484416.1"/>
    </source>
</evidence>
<protein>
    <recommendedName>
        <fullName evidence="4">EFR3-like protein</fullName>
    </recommendedName>
</protein>
<keyword evidence="3" id="KW-1185">Reference proteome</keyword>